<dbReference type="PANTHER" id="PTHR30273:SF2">
    <property type="entry name" value="PROTEIN FECR"/>
    <property type="match status" value="1"/>
</dbReference>
<dbReference type="Pfam" id="PF04773">
    <property type="entry name" value="FecR"/>
    <property type="match status" value="1"/>
</dbReference>
<dbReference type="InterPro" id="IPR013320">
    <property type="entry name" value="ConA-like_dom_sf"/>
</dbReference>
<dbReference type="PANTHER" id="PTHR30273">
    <property type="entry name" value="PERIPLASMIC SIGNAL SENSOR AND SIGMA FACTOR ACTIVATOR FECR-RELATED"/>
    <property type="match status" value="1"/>
</dbReference>
<feature type="transmembrane region" description="Helical" evidence="3">
    <location>
        <begin position="83"/>
        <end position="105"/>
    </location>
</feature>
<keyword evidence="1" id="KW-0732">Signal</keyword>
<evidence type="ECO:0000256" key="3">
    <source>
        <dbReference type="SAM" id="Phobius"/>
    </source>
</evidence>
<feature type="domain" description="LamG-like jellyroll fold" evidence="4">
    <location>
        <begin position="352"/>
        <end position="494"/>
    </location>
</feature>
<protein>
    <submittedName>
        <fullName evidence="5">FecR domain-containing protein</fullName>
    </submittedName>
</protein>
<dbReference type="RefSeq" id="WP_178933309.1">
    <property type="nucleotide sequence ID" value="NZ_JACBAZ010000004.1"/>
</dbReference>
<keyword evidence="3" id="KW-0472">Membrane</keyword>
<dbReference type="Proteomes" id="UP000557872">
    <property type="component" value="Unassembled WGS sequence"/>
</dbReference>
<reference evidence="5 6" key="1">
    <citation type="submission" date="2020-07" db="EMBL/GenBank/DDBJ databases">
        <title>Roseicoccus Jingziensis gen. nov., sp. nov., isolated from coastal seawater.</title>
        <authorList>
            <person name="Feng X."/>
        </authorList>
    </citation>
    <scope>NUCLEOTIDE SEQUENCE [LARGE SCALE GENOMIC DNA]</scope>
    <source>
        <strain evidence="5 6">N1E253</strain>
    </source>
</reference>
<evidence type="ECO:0000259" key="4">
    <source>
        <dbReference type="SMART" id="SM00560"/>
    </source>
</evidence>
<accession>A0A851GI15</accession>
<keyword evidence="3" id="KW-1133">Transmembrane helix</keyword>
<dbReference type="InterPro" id="IPR006860">
    <property type="entry name" value="FecR"/>
</dbReference>
<evidence type="ECO:0000313" key="6">
    <source>
        <dbReference type="Proteomes" id="UP000557872"/>
    </source>
</evidence>
<gene>
    <name evidence="5" type="ORF">HW115_13050</name>
</gene>
<dbReference type="InterPro" id="IPR006558">
    <property type="entry name" value="LamG-like"/>
</dbReference>
<sequence>MSAYNTKELDRLIYALCDETITDEEYQQLQDVLLQNEEARKRYLKLLELHNMLEVESEHGGVAAGEAVVPIDLYLKKQRKAGVFRACLAAAAVLVAVAVMMRMVMAPEPEVLASIHVAPYSEFTISHAEGADVDSGANALVPGSSLKLSQGTIELSLSSGVKSIVQAPAELTMVDASELALHRGKAWFKVPPEATGFTVETPQVRAIDLGTEFGVVSHGQDSRYDQVHVLDGRVEVTTLKGLSRKGIRRTEQLSAGMAREVHFTGNFSHVPLSKGEFLTSLPKGLPYLHWSMDVDLDHPRMTSGTEVIASSIESVPTRSSVVQVPGRRGRAVAFAADNGGLRTNWSGIDGDRPRTIACWIKSPKHQPVGAIIGWGEHFEDGAKWRMTLNPEREKEGGVRGAIRTEFGYGYVIGSTDLRDGEWHHVVSVYDGSGEGTPESIKLYVDGVPEAVSAYKENIVLTELDDEKSASCVIGYNFQGTIDELKVYQGVLPAAAVQSLYQEGSEK</sequence>
<dbReference type="AlphaFoldDB" id="A0A851GI15"/>
<keyword evidence="2" id="KW-1015">Disulfide bond</keyword>
<proteinExistence type="predicted"/>
<evidence type="ECO:0000313" key="5">
    <source>
        <dbReference type="EMBL" id="NWK56542.1"/>
    </source>
</evidence>
<dbReference type="SMART" id="SM00560">
    <property type="entry name" value="LamGL"/>
    <property type="match status" value="1"/>
</dbReference>
<organism evidence="5 6">
    <name type="scientific">Oceaniferula marina</name>
    <dbReference type="NCBI Taxonomy" id="2748318"/>
    <lineage>
        <taxon>Bacteria</taxon>
        <taxon>Pseudomonadati</taxon>
        <taxon>Verrucomicrobiota</taxon>
        <taxon>Verrucomicrobiia</taxon>
        <taxon>Verrucomicrobiales</taxon>
        <taxon>Verrucomicrobiaceae</taxon>
        <taxon>Oceaniferula</taxon>
    </lineage>
</organism>
<dbReference type="EMBL" id="JACBAZ010000004">
    <property type="protein sequence ID" value="NWK56542.1"/>
    <property type="molecule type" value="Genomic_DNA"/>
</dbReference>
<name>A0A851GI15_9BACT</name>
<keyword evidence="3" id="KW-0812">Transmembrane</keyword>
<evidence type="ECO:0000256" key="2">
    <source>
        <dbReference type="ARBA" id="ARBA00023157"/>
    </source>
</evidence>
<dbReference type="Pfam" id="PF13385">
    <property type="entry name" value="Laminin_G_3"/>
    <property type="match status" value="1"/>
</dbReference>
<dbReference type="GO" id="GO:0016989">
    <property type="term" value="F:sigma factor antagonist activity"/>
    <property type="evidence" value="ECO:0007669"/>
    <property type="project" value="TreeGrafter"/>
</dbReference>
<dbReference type="InterPro" id="IPR012373">
    <property type="entry name" value="Ferrdict_sens_TM"/>
</dbReference>
<evidence type="ECO:0000256" key="1">
    <source>
        <dbReference type="ARBA" id="ARBA00022729"/>
    </source>
</evidence>
<dbReference type="SUPFAM" id="SSF49899">
    <property type="entry name" value="Concanavalin A-like lectins/glucanases"/>
    <property type="match status" value="1"/>
</dbReference>
<keyword evidence="6" id="KW-1185">Reference proteome</keyword>
<dbReference type="Gene3D" id="2.60.120.200">
    <property type="match status" value="1"/>
</dbReference>
<comment type="caution">
    <text evidence="5">The sequence shown here is derived from an EMBL/GenBank/DDBJ whole genome shotgun (WGS) entry which is preliminary data.</text>
</comment>
<dbReference type="Gene3D" id="2.60.120.1440">
    <property type="match status" value="1"/>
</dbReference>